<sequence length="254" mass="27433">MISFPTEQMYLTTVHSFYRDIPSNILTTVSINYGVRNHQRAEPVLTVELDTDEYVEAKTGAMVSRSATMAADTEIAGGEGITGMLSRAISDEQEMVTNTFMAEANGAHVTLAPDTPGDIVPIDLAETGRIKAQSGSALAWSPEVEHETALNNARNFFSSSELTVLALDGDGIAFLSSYGSIYSVNISDDDPLIVDEDHLVAWTDGLDLTRERDGGIKSSFLGGEGRVTRFSGEGTAWIQTRDPLVFMNGLSNEN</sequence>
<dbReference type="Proteomes" id="UP000186914">
    <property type="component" value="Unassembled WGS sequence"/>
</dbReference>
<keyword evidence="2" id="KW-1185">Reference proteome</keyword>
<dbReference type="EMBL" id="FTNO01000001">
    <property type="protein sequence ID" value="SIQ97383.1"/>
    <property type="molecule type" value="Genomic_DNA"/>
</dbReference>
<dbReference type="InterPro" id="IPR002838">
    <property type="entry name" value="AIM24"/>
</dbReference>
<dbReference type="SUPFAM" id="SSF51219">
    <property type="entry name" value="TRAP-like"/>
    <property type="match status" value="1"/>
</dbReference>
<dbReference type="InterPro" id="IPR016031">
    <property type="entry name" value="Trp_RNA-bd_attenuator-like_dom"/>
</dbReference>
<evidence type="ECO:0000313" key="2">
    <source>
        <dbReference type="Proteomes" id="UP000186914"/>
    </source>
</evidence>
<dbReference type="AlphaFoldDB" id="A0A1N6X4X8"/>
<name>A0A1N6X4X8_9EURY</name>
<dbReference type="Gene3D" id="3.60.160.10">
    <property type="entry name" value="Mitochondrial biogenesis AIM24"/>
    <property type="match status" value="1"/>
</dbReference>
<accession>A0A1N6X4X8</accession>
<reference evidence="2" key="1">
    <citation type="submission" date="2017-01" db="EMBL/GenBank/DDBJ databases">
        <authorList>
            <person name="Varghese N."/>
            <person name="Submissions S."/>
        </authorList>
    </citation>
    <scope>NUCLEOTIDE SEQUENCE [LARGE SCALE GENOMIC DNA]</scope>
    <source>
        <strain evidence="2">CGMCC 1.7737</strain>
    </source>
</reference>
<dbReference type="NCBIfam" id="TIGR00266">
    <property type="entry name" value="TIGR00266 family protein"/>
    <property type="match status" value="1"/>
</dbReference>
<dbReference type="InterPro" id="IPR036983">
    <property type="entry name" value="AIM24_sf"/>
</dbReference>
<protein>
    <submittedName>
        <fullName evidence="1">TIGR00266 family protein</fullName>
    </submittedName>
</protein>
<evidence type="ECO:0000313" key="1">
    <source>
        <dbReference type="EMBL" id="SIQ97383.1"/>
    </source>
</evidence>
<gene>
    <name evidence="1" type="ORF">SAMN05421858_0986</name>
</gene>
<organism evidence="1 2">
    <name type="scientific">Haladaptatus litoreus</name>
    <dbReference type="NCBI Taxonomy" id="553468"/>
    <lineage>
        <taxon>Archaea</taxon>
        <taxon>Methanobacteriati</taxon>
        <taxon>Methanobacteriota</taxon>
        <taxon>Stenosarchaea group</taxon>
        <taxon>Halobacteria</taxon>
        <taxon>Halobacteriales</taxon>
        <taxon>Haladaptataceae</taxon>
        <taxon>Haladaptatus</taxon>
    </lineage>
</organism>
<dbReference type="PANTHER" id="PTHR43657">
    <property type="entry name" value="TRYPTOPHAN RNA-BINDING ATTENUATOR PROTEIN-LIKE PROTEIN"/>
    <property type="match status" value="1"/>
</dbReference>
<dbReference type="PANTHER" id="PTHR43657:SF1">
    <property type="entry name" value="ALTERED INHERITANCE OF MITOCHONDRIA PROTEIN 24, MITOCHONDRIAL"/>
    <property type="match status" value="1"/>
</dbReference>
<proteinExistence type="predicted"/>
<dbReference type="Pfam" id="PF01987">
    <property type="entry name" value="AIM24"/>
    <property type="match status" value="1"/>
</dbReference>